<dbReference type="Proteomes" id="UP000475249">
    <property type="component" value="Unassembled WGS sequence"/>
</dbReference>
<protein>
    <recommendedName>
        <fullName evidence="3">TraB/GumN family protein</fullName>
    </recommendedName>
</protein>
<accession>A0A6L9EIT6</accession>
<organism evidence="1 2">
    <name type="scientific">Poritiphilus flavus</name>
    <dbReference type="NCBI Taxonomy" id="2697053"/>
    <lineage>
        <taxon>Bacteria</taxon>
        <taxon>Pseudomonadati</taxon>
        <taxon>Bacteroidota</taxon>
        <taxon>Flavobacteriia</taxon>
        <taxon>Flavobacteriales</taxon>
        <taxon>Flavobacteriaceae</taxon>
        <taxon>Poritiphilus</taxon>
    </lineage>
</organism>
<evidence type="ECO:0000313" key="2">
    <source>
        <dbReference type="Proteomes" id="UP000475249"/>
    </source>
</evidence>
<dbReference type="Pfam" id="PF18950">
    <property type="entry name" value="DUF5694"/>
    <property type="match status" value="1"/>
</dbReference>
<keyword evidence="2" id="KW-1185">Reference proteome</keyword>
<name>A0A6L9EIT6_9FLAO</name>
<reference evidence="1 2" key="1">
    <citation type="submission" date="2020-01" db="EMBL/GenBank/DDBJ databases">
        <title>Bacteria diversity of Porities sp.</title>
        <authorList>
            <person name="Wang G."/>
        </authorList>
    </citation>
    <scope>NUCLEOTIDE SEQUENCE [LARGE SCALE GENOMIC DNA]</scope>
    <source>
        <strain evidence="1 2">R33</strain>
    </source>
</reference>
<proteinExistence type="predicted"/>
<dbReference type="RefSeq" id="WP_161437477.1">
    <property type="nucleotide sequence ID" value="NZ_WXYO01000011.1"/>
</dbReference>
<sequence length="289" mass="33725">MKLVWITVLAGVLIVSGGYGQNTKEAVQSDLEKIASDLKVYDSLAQYEVMVVGTAHFGKEVLTGENQKEISRLLDKLAGYNPTKIVLEWEPSRQSKMNKTFQEFLKNDFDISKRENEVFQLGFRLGKRVMHDSLYLFDNQTEFIGSLENFSFDSFVKYAKENDEGFYNKYEKVIGEVFTEYQKKLESLSLYDRILLMNSPKAQEMNARRMHMFEMRVGIGKNWIGPDWLGRFYQRNVRMVGNVLKFAEEGDRIIIIVGDNHKWILDMLFENTPDFNVVSSWDRLRNNNK</sequence>
<evidence type="ECO:0008006" key="3">
    <source>
        <dbReference type="Google" id="ProtNLM"/>
    </source>
</evidence>
<dbReference type="EMBL" id="WXYO01000011">
    <property type="protein sequence ID" value="NAS14428.1"/>
    <property type="molecule type" value="Genomic_DNA"/>
</dbReference>
<comment type="caution">
    <text evidence="1">The sequence shown here is derived from an EMBL/GenBank/DDBJ whole genome shotgun (WGS) entry which is preliminary data.</text>
</comment>
<dbReference type="AlphaFoldDB" id="A0A6L9EIT6"/>
<evidence type="ECO:0000313" key="1">
    <source>
        <dbReference type="EMBL" id="NAS14428.1"/>
    </source>
</evidence>
<gene>
    <name evidence="1" type="ORF">GTQ38_20625</name>
</gene>
<dbReference type="InterPro" id="IPR043749">
    <property type="entry name" value="DUF5694"/>
</dbReference>